<dbReference type="PANTHER" id="PTHR37423">
    <property type="entry name" value="SOLUBLE LYTIC MUREIN TRANSGLYCOSYLASE-RELATED"/>
    <property type="match status" value="1"/>
</dbReference>
<dbReference type="EMBL" id="CP136864">
    <property type="protein sequence ID" value="WOJ94032.1"/>
    <property type="molecule type" value="Genomic_DNA"/>
</dbReference>
<feature type="domain" description="Transglycosylase SLT" evidence="2">
    <location>
        <begin position="228"/>
        <end position="349"/>
    </location>
</feature>
<comment type="similarity">
    <text evidence="1">Belongs to the transglycosylase Slt family.</text>
</comment>
<protein>
    <submittedName>
        <fullName evidence="4">Murein transglycosylase domain-containing protein</fullName>
    </submittedName>
</protein>
<feature type="domain" description="Murein transglycosylase-C N-terminal" evidence="3">
    <location>
        <begin position="67"/>
        <end position="222"/>
    </location>
</feature>
<dbReference type="Gene3D" id="1.10.530.10">
    <property type="match status" value="1"/>
</dbReference>
<evidence type="ECO:0000256" key="1">
    <source>
        <dbReference type="ARBA" id="ARBA00007734"/>
    </source>
</evidence>
<organism evidence="4 5">
    <name type="scientific">Congregibacter variabilis</name>
    <dbReference type="NCBI Taxonomy" id="3081200"/>
    <lineage>
        <taxon>Bacteria</taxon>
        <taxon>Pseudomonadati</taxon>
        <taxon>Pseudomonadota</taxon>
        <taxon>Gammaproteobacteria</taxon>
        <taxon>Cellvibrionales</taxon>
        <taxon>Halieaceae</taxon>
        <taxon>Congregibacter</taxon>
    </lineage>
</organism>
<dbReference type="PROSITE" id="PS00922">
    <property type="entry name" value="TRANSGLYCOSYLASE"/>
    <property type="match status" value="1"/>
</dbReference>
<dbReference type="Proteomes" id="UP001626537">
    <property type="component" value="Chromosome"/>
</dbReference>
<dbReference type="InterPro" id="IPR008258">
    <property type="entry name" value="Transglycosylase_SLT_dom_1"/>
</dbReference>
<evidence type="ECO:0000259" key="2">
    <source>
        <dbReference type="Pfam" id="PF01464"/>
    </source>
</evidence>
<dbReference type="InterPro" id="IPR000189">
    <property type="entry name" value="Transglyc_AS"/>
</dbReference>
<dbReference type="CDD" id="cd16893">
    <property type="entry name" value="LT_MltC_MltE"/>
    <property type="match status" value="1"/>
</dbReference>
<proteinExistence type="inferred from homology"/>
<dbReference type="PANTHER" id="PTHR37423:SF2">
    <property type="entry name" value="MEMBRANE-BOUND LYTIC MUREIN TRANSGLYCOSYLASE C"/>
    <property type="match status" value="1"/>
</dbReference>
<evidence type="ECO:0000313" key="4">
    <source>
        <dbReference type="EMBL" id="WOJ94032.1"/>
    </source>
</evidence>
<evidence type="ECO:0000313" key="5">
    <source>
        <dbReference type="Proteomes" id="UP001626537"/>
    </source>
</evidence>
<dbReference type="RefSeq" id="WP_407348671.1">
    <property type="nucleotide sequence ID" value="NZ_CP136864.1"/>
</dbReference>
<dbReference type="InterPro" id="IPR023346">
    <property type="entry name" value="Lysozyme-like_dom_sf"/>
</dbReference>
<evidence type="ECO:0000259" key="3">
    <source>
        <dbReference type="Pfam" id="PF11873"/>
    </source>
</evidence>
<accession>A0ABZ0I3G3</accession>
<sequence>MLHESMFNSLSAMKRLLLTPALLITLLLGSCANPSQTVIDATLSGDPERIARAVLEDQLQRQGIPTDIEGLPELIAAVSKILVDVWGEKEPEVASEHRYVKYSNAFEARAIVDFDEGWLQVETIATEDPLGKLRQAIINTLLTTRDMSIEDIFTDATPPVDGEPFLLGQVLDTEGQAIRWQWRAERFADHLIKEQLRRTQQNGKELRSVRVSLVDDHLHLRELEYANYVLAASRRYGVAPSLIYAVIEVESAFNPYAVSLANAYGLMQVVPSSAGRDVYERIKKQGGEPTKQQLFNADFNIDIGSAYLHLLSDSYLSGINNSSSRQFTTVSAYNGGAGSALRTFSPNNTTALRRINEMSSGEVYEQLTKKHPFAETRRYLEKVRAAERKYL</sequence>
<dbReference type="SUPFAM" id="SSF53955">
    <property type="entry name" value="Lysozyme-like"/>
    <property type="match status" value="1"/>
</dbReference>
<dbReference type="Pfam" id="PF01464">
    <property type="entry name" value="SLT"/>
    <property type="match status" value="1"/>
</dbReference>
<name>A0ABZ0I3G3_9GAMM</name>
<dbReference type="Pfam" id="PF11873">
    <property type="entry name" value="Mltc_N"/>
    <property type="match status" value="1"/>
</dbReference>
<reference evidence="4 5" key="1">
    <citation type="submission" date="2023-10" db="EMBL/GenBank/DDBJ databases">
        <title>Two novel species belonging to the OM43/NOR5 clade.</title>
        <authorList>
            <person name="Park M."/>
        </authorList>
    </citation>
    <scope>NUCLEOTIDE SEQUENCE [LARGE SCALE GENOMIC DNA]</scope>
    <source>
        <strain evidence="4 5">IMCC43200</strain>
    </source>
</reference>
<dbReference type="InterPro" id="IPR024570">
    <property type="entry name" value="Murein_transglycosylaseC_N"/>
</dbReference>
<gene>
    <name evidence="4" type="ORF">R0135_02405</name>
</gene>
<keyword evidence="5" id="KW-1185">Reference proteome</keyword>